<organism evidence="3 4">
    <name type="scientific">Paenibacillus soyae</name>
    <dbReference type="NCBI Taxonomy" id="2969249"/>
    <lineage>
        <taxon>Bacteria</taxon>
        <taxon>Bacillati</taxon>
        <taxon>Bacillota</taxon>
        <taxon>Bacilli</taxon>
        <taxon>Bacillales</taxon>
        <taxon>Paenibacillaceae</taxon>
        <taxon>Paenibacillus</taxon>
    </lineage>
</organism>
<dbReference type="PANTHER" id="PTHR43201">
    <property type="entry name" value="ACYL-COA SYNTHETASE"/>
    <property type="match status" value="1"/>
</dbReference>
<proteinExistence type="predicted"/>
<protein>
    <submittedName>
        <fullName evidence="3">AMP-binding protein</fullName>
    </submittedName>
</protein>
<gene>
    <name evidence="3" type="ORF">NQZ67_21135</name>
</gene>
<dbReference type="PROSITE" id="PS00455">
    <property type="entry name" value="AMP_BINDING"/>
    <property type="match status" value="1"/>
</dbReference>
<comment type="caution">
    <text evidence="3">The sequence shown here is derived from an EMBL/GenBank/DDBJ whole genome shotgun (WGS) entry which is preliminary data.</text>
</comment>
<evidence type="ECO:0000313" key="4">
    <source>
        <dbReference type="Proteomes" id="UP001141950"/>
    </source>
</evidence>
<dbReference type="CDD" id="cd04433">
    <property type="entry name" value="AFD_class_I"/>
    <property type="match status" value="1"/>
</dbReference>
<dbReference type="Pfam" id="PF13193">
    <property type="entry name" value="AMP-binding_C"/>
    <property type="match status" value="1"/>
</dbReference>
<dbReference type="Pfam" id="PF00501">
    <property type="entry name" value="AMP-binding"/>
    <property type="match status" value="1"/>
</dbReference>
<sequence length="514" mass="56939">MGILQLLRALAKMRLGHPAGLYRLLAVICRYGINVMALLKLAERTYGARDALADDRETLSFRELSDASERLARSLRDKYGLAPGRKVALLCRNHASLAKSVFAVTYTGADLYLLNTEMSPGQYDRLAEEYRFDLLIHDEDWATKLRQTSYRCETLLSYHEQKPSVSSLSASGASSGDRLGRRRSGRLMLLTGGTTGRPKQAPHRPSLFTYLAPFTAMLSRLRLMRYETGYVATPIYHGYGVALLLLFVATGTKTVLTSVFRAEQACELIQKHRVEVAAVVPLMLHKMLDADDGALASLRCIASGGAELSPKLARRVSRTLGDVLYNLYGTSEGGLLTIATPRDLSAAELTVGKRIAGVPLRVLRSDGSPAVAGEIGRLCLRKRRTFGDRRSGWLETGDRGYRDERGRYFLCGREDDMIVSAGENVFPSDVEQVLLLHPDVEDAAVVGIPDEAFGQRLRAAVQPAAGAELTEESLRSWLQPRIARYQMPKEIMMVDRIPYTSVGKRDRKQLKITT</sequence>
<dbReference type="Gene3D" id="3.40.50.12780">
    <property type="entry name" value="N-terminal domain of ligase-like"/>
    <property type="match status" value="1"/>
</dbReference>
<dbReference type="InterPro" id="IPR045851">
    <property type="entry name" value="AMP-bd_C_sf"/>
</dbReference>
<keyword evidence="4" id="KW-1185">Reference proteome</keyword>
<feature type="domain" description="AMP-binding enzyme C-terminal" evidence="2">
    <location>
        <begin position="430"/>
        <end position="504"/>
    </location>
</feature>
<accession>A0A9X2SAW0</accession>
<feature type="domain" description="AMP-dependent synthetase/ligase" evidence="1">
    <location>
        <begin position="44"/>
        <end position="383"/>
    </location>
</feature>
<dbReference type="InterPro" id="IPR000873">
    <property type="entry name" value="AMP-dep_synth/lig_dom"/>
</dbReference>
<evidence type="ECO:0000259" key="1">
    <source>
        <dbReference type="Pfam" id="PF00501"/>
    </source>
</evidence>
<evidence type="ECO:0000259" key="2">
    <source>
        <dbReference type="Pfam" id="PF13193"/>
    </source>
</evidence>
<dbReference type="EMBL" id="JANIPJ010000017">
    <property type="protein sequence ID" value="MCR2806390.1"/>
    <property type="molecule type" value="Genomic_DNA"/>
</dbReference>
<dbReference type="InterPro" id="IPR042099">
    <property type="entry name" value="ANL_N_sf"/>
</dbReference>
<dbReference type="GO" id="GO:0031956">
    <property type="term" value="F:medium-chain fatty acid-CoA ligase activity"/>
    <property type="evidence" value="ECO:0007669"/>
    <property type="project" value="TreeGrafter"/>
</dbReference>
<evidence type="ECO:0000313" key="3">
    <source>
        <dbReference type="EMBL" id="MCR2806390.1"/>
    </source>
</evidence>
<dbReference type="Gene3D" id="3.30.300.30">
    <property type="match status" value="1"/>
</dbReference>
<reference evidence="3" key="1">
    <citation type="submission" date="2022-08" db="EMBL/GenBank/DDBJ databases">
        <title>The genomic sequence of strain Paenibacillus sp. SCIV0701.</title>
        <authorList>
            <person name="Zhao H."/>
        </authorList>
    </citation>
    <scope>NUCLEOTIDE SEQUENCE</scope>
    <source>
        <strain evidence="3">SCIV0701</strain>
    </source>
</reference>
<dbReference type="InterPro" id="IPR020845">
    <property type="entry name" value="AMP-binding_CS"/>
</dbReference>
<dbReference type="AlphaFoldDB" id="A0A9X2SAW0"/>
<dbReference type="Proteomes" id="UP001141950">
    <property type="component" value="Unassembled WGS sequence"/>
</dbReference>
<dbReference type="GO" id="GO:0006631">
    <property type="term" value="P:fatty acid metabolic process"/>
    <property type="evidence" value="ECO:0007669"/>
    <property type="project" value="TreeGrafter"/>
</dbReference>
<dbReference type="PANTHER" id="PTHR43201:SF32">
    <property type="entry name" value="2-SUCCINYLBENZOATE--COA LIGASE, CHLOROPLASTIC_PEROXISOMAL"/>
    <property type="match status" value="1"/>
</dbReference>
<dbReference type="SUPFAM" id="SSF56801">
    <property type="entry name" value="Acetyl-CoA synthetase-like"/>
    <property type="match status" value="1"/>
</dbReference>
<name>A0A9X2SAW0_9BACL</name>
<dbReference type="RefSeq" id="WP_257449798.1">
    <property type="nucleotide sequence ID" value="NZ_JANIPJ010000017.1"/>
</dbReference>
<dbReference type="InterPro" id="IPR025110">
    <property type="entry name" value="AMP-bd_C"/>
</dbReference>